<feature type="region of interest" description="Disordered" evidence="7">
    <location>
        <begin position="110"/>
        <end position="141"/>
    </location>
</feature>
<dbReference type="PRINTS" id="PR00024">
    <property type="entry name" value="HOMEOBOX"/>
</dbReference>
<evidence type="ECO:0000256" key="5">
    <source>
        <dbReference type="PROSITE-ProRule" id="PRU00108"/>
    </source>
</evidence>
<evidence type="ECO:0000256" key="1">
    <source>
        <dbReference type="ARBA" id="ARBA00004123"/>
    </source>
</evidence>
<dbReference type="SMART" id="SM00389">
    <property type="entry name" value="HOX"/>
    <property type="match status" value="1"/>
</dbReference>
<organism evidence="9 10">
    <name type="scientific">Echinococcus multilocularis</name>
    <name type="common">Fox tapeworm</name>
    <dbReference type="NCBI Taxonomy" id="6211"/>
    <lineage>
        <taxon>Eukaryota</taxon>
        <taxon>Metazoa</taxon>
        <taxon>Spiralia</taxon>
        <taxon>Lophotrochozoa</taxon>
        <taxon>Platyhelminthes</taxon>
        <taxon>Cestoda</taxon>
        <taxon>Eucestoda</taxon>
        <taxon>Cyclophyllidea</taxon>
        <taxon>Taeniidae</taxon>
        <taxon>Echinococcus</taxon>
    </lineage>
</organism>
<keyword evidence="2 5" id="KW-0238">DNA-binding</keyword>
<feature type="compositionally biased region" description="Low complexity" evidence="7">
    <location>
        <begin position="239"/>
        <end position="249"/>
    </location>
</feature>
<keyword evidence="10" id="KW-1185">Reference proteome</keyword>
<dbReference type="CDD" id="cd00086">
    <property type="entry name" value="homeodomain"/>
    <property type="match status" value="1"/>
</dbReference>
<dbReference type="InterPro" id="IPR050394">
    <property type="entry name" value="Homeobox_NK-like"/>
</dbReference>
<gene>
    <name evidence="9" type="ORF">EmuJ_000444300</name>
</gene>
<accession>A0A068Y4U5</accession>
<comment type="subcellular location">
    <subcellularLocation>
        <location evidence="1 5 6">Nucleus</location>
    </subcellularLocation>
</comment>
<dbReference type="Proteomes" id="UP000017246">
    <property type="component" value="Unassembled WGS sequence"/>
</dbReference>
<reference evidence="9" key="2">
    <citation type="submission" date="2015-11" db="EMBL/GenBank/DDBJ databases">
        <authorList>
            <person name="Zhang Y."/>
            <person name="Guo Z."/>
        </authorList>
    </citation>
    <scope>NUCLEOTIDE SEQUENCE</scope>
</reference>
<evidence type="ECO:0000256" key="2">
    <source>
        <dbReference type="ARBA" id="ARBA00023125"/>
    </source>
</evidence>
<feature type="compositionally biased region" description="Polar residues" evidence="7">
    <location>
        <begin position="210"/>
        <end position="227"/>
    </location>
</feature>
<keyword evidence="4 5" id="KW-0539">Nucleus</keyword>
<dbReference type="SUPFAM" id="SSF46689">
    <property type="entry name" value="Homeodomain-like"/>
    <property type="match status" value="1"/>
</dbReference>
<dbReference type="InterPro" id="IPR001356">
    <property type="entry name" value="HD"/>
</dbReference>
<dbReference type="AlphaFoldDB" id="A0A068Y4U5"/>
<evidence type="ECO:0000256" key="4">
    <source>
        <dbReference type="ARBA" id="ARBA00023242"/>
    </source>
</evidence>
<feature type="region of interest" description="Disordered" evidence="7">
    <location>
        <begin position="199"/>
        <end position="258"/>
    </location>
</feature>
<dbReference type="PANTHER" id="PTHR24340:SF37">
    <property type="entry name" value="HOMEOBOX PROTEIN SLOU"/>
    <property type="match status" value="1"/>
</dbReference>
<dbReference type="PROSITE" id="PS50071">
    <property type="entry name" value="HOMEOBOX_2"/>
    <property type="match status" value="1"/>
</dbReference>
<dbReference type="GO" id="GO:0030154">
    <property type="term" value="P:cell differentiation"/>
    <property type="evidence" value="ECO:0007669"/>
    <property type="project" value="TreeGrafter"/>
</dbReference>
<feature type="compositionally biased region" description="Basic and acidic residues" evidence="7">
    <location>
        <begin position="200"/>
        <end position="209"/>
    </location>
</feature>
<reference evidence="9" key="1">
    <citation type="journal article" date="2013" name="Nature">
        <title>The genomes of four tapeworm species reveal adaptations to parasitism.</title>
        <authorList>
            <person name="Tsai I.J."/>
            <person name="Zarowiecki M."/>
            <person name="Holroyd N."/>
            <person name="Garciarrubio A."/>
            <person name="Sanchez-Flores A."/>
            <person name="Brooks K.L."/>
            <person name="Tracey A."/>
            <person name="Bobes R.J."/>
            <person name="Fragoso G."/>
            <person name="Sciutto E."/>
            <person name="Aslett M."/>
            <person name="Beasley H."/>
            <person name="Bennett H.M."/>
            <person name="Cai J."/>
            <person name="Camicia F."/>
            <person name="Clark R."/>
            <person name="Cucher M."/>
            <person name="De Silva N."/>
            <person name="Day T.A."/>
            <person name="Deplazes P."/>
            <person name="Estrada K."/>
            <person name="Fernandez C."/>
            <person name="Holland P.W."/>
            <person name="Hou J."/>
            <person name="Hu S."/>
            <person name="Huckvale T."/>
            <person name="Hung S.S."/>
            <person name="Kamenetzky L."/>
            <person name="Keane J.A."/>
            <person name="Kiss F."/>
            <person name="Koziol U."/>
            <person name="Lambert O."/>
            <person name="Liu K."/>
            <person name="Luo X."/>
            <person name="Luo Y."/>
            <person name="Macchiaroli N."/>
            <person name="Nichol S."/>
            <person name="Paps J."/>
            <person name="Parkinson J."/>
            <person name="Pouchkina-Stantcheva N."/>
            <person name="Riddiford N."/>
            <person name="Rosenzvit M."/>
            <person name="Salinas G."/>
            <person name="Wasmuth J.D."/>
            <person name="Zamanian M."/>
            <person name="Zheng Y."/>
            <person name="Cai X."/>
            <person name="Soberon X."/>
            <person name="Olson P.D."/>
            <person name="Laclette J.P."/>
            <person name="Brehm K."/>
            <person name="Berriman M."/>
            <person name="Garciarrubio A."/>
            <person name="Bobes R.J."/>
            <person name="Fragoso G."/>
            <person name="Sanchez-Flores A."/>
            <person name="Estrada K."/>
            <person name="Cevallos M.A."/>
            <person name="Morett E."/>
            <person name="Gonzalez V."/>
            <person name="Portillo T."/>
            <person name="Ochoa-Leyva A."/>
            <person name="Jose M.V."/>
            <person name="Sciutto E."/>
            <person name="Landa A."/>
            <person name="Jimenez L."/>
            <person name="Valdes V."/>
            <person name="Carrero J.C."/>
            <person name="Larralde C."/>
            <person name="Morales-Montor J."/>
            <person name="Limon-Lason J."/>
            <person name="Soberon X."/>
            <person name="Laclette J.P."/>
        </authorList>
    </citation>
    <scope>NUCLEOTIDE SEQUENCE [LARGE SCALE GENOMIC DNA]</scope>
</reference>
<keyword evidence="3 5" id="KW-0371">Homeobox</keyword>
<name>A0A068Y4U5_ECHMU</name>
<dbReference type="eggNOG" id="KOG0488">
    <property type="taxonomic scope" value="Eukaryota"/>
</dbReference>
<evidence type="ECO:0000259" key="8">
    <source>
        <dbReference type="PROSITE" id="PS50071"/>
    </source>
</evidence>
<dbReference type="InterPro" id="IPR020479">
    <property type="entry name" value="HD_metazoa"/>
</dbReference>
<dbReference type="PROSITE" id="PS00027">
    <property type="entry name" value="HOMEOBOX_1"/>
    <property type="match status" value="1"/>
</dbReference>
<dbReference type="InterPro" id="IPR009057">
    <property type="entry name" value="Homeodomain-like_sf"/>
</dbReference>
<evidence type="ECO:0000256" key="7">
    <source>
        <dbReference type="SAM" id="MobiDB-lite"/>
    </source>
</evidence>
<evidence type="ECO:0000313" key="10">
    <source>
        <dbReference type="Proteomes" id="UP000017246"/>
    </source>
</evidence>
<feature type="compositionally biased region" description="Gly residues" evidence="7">
    <location>
        <begin position="132"/>
        <end position="141"/>
    </location>
</feature>
<dbReference type="GO" id="GO:0000981">
    <property type="term" value="F:DNA-binding transcription factor activity, RNA polymerase II-specific"/>
    <property type="evidence" value="ECO:0007669"/>
    <property type="project" value="InterPro"/>
</dbReference>
<dbReference type="OrthoDB" id="6159439at2759"/>
<feature type="region of interest" description="Disordered" evidence="7">
    <location>
        <begin position="297"/>
        <end position="318"/>
    </location>
</feature>
<dbReference type="Pfam" id="PF00046">
    <property type="entry name" value="Homeodomain"/>
    <property type="match status" value="1"/>
</dbReference>
<evidence type="ECO:0000256" key="6">
    <source>
        <dbReference type="RuleBase" id="RU000682"/>
    </source>
</evidence>
<evidence type="ECO:0000256" key="3">
    <source>
        <dbReference type="ARBA" id="ARBA00023155"/>
    </source>
</evidence>
<dbReference type="InterPro" id="IPR017970">
    <property type="entry name" value="Homeobox_CS"/>
</dbReference>
<protein>
    <submittedName>
        <fullName evidence="9">NK1 transcription factor protein 1</fullName>
    </submittedName>
</protein>
<proteinExistence type="predicted"/>
<dbReference type="OMA" id="CERMNMA"/>
<feature type="domain" description="Homeobox" evidence="8">
    <location>
        <begin position="142"/>
        <end position="202"/>
    </location>
</feature>
<dbReference type="EMBL" id="LN902843">
    <property type="protein sequence ID" value="CDS37207.1"/>
    <property type="molecule type" value="Genomic_DNA"/>
</dbReference>
<dbReference type="GO" id="GO:0005634">
    <property type="term" value="C:nucleus"/>
    <property type="evidence" value="ECO:0007669"/>
    <property type="project" value="UniProtKB-SubCell"/>
</dbReference>
<feature type="DNA-binding region" description="Homeobox" evidence="5">
    <location>
        <begin position="144"/>
        <end position="203"/>
    </location>
</feature>
<dbReference type="PANTHER" id="PTHR24340">
    <property type="entry name" value="HOMEOBOX PROTEIN NKX"/>
    <property type="match status" value="1"/>
</dbReference>
<dbReference type="Gene3D" id="1.10.10.60">
    <property type="entry name" value="Homeodomain-like"/>
    <property type="match status" value="1"/>
</dbReference>
<evidence type="ECO:0000313" key="9">
    <source>
        <dbReference type="EMBL" id="CDS37207.1"/>
    </source>
</evidence>
<dbReference type="GO" id="GO:0000978">
    <property type="term" value="F:RNA polymerase II cis-regulatory region sequence-specific DNA binding"/>
    <property type="evidence" value="ECO:0007669"/>
    <property type="project" value="TreeGrafter"/>
</dbReference>
<sequence>MASFRVEHILNKPDTAAAMKTEGDNATSVPRCYRAALEDDSKSDASLPKGGGSGIGNNCNHADFSSLLQQQQQQQTSCLNLASLLSLQENEYFQLARSDPSFYTAAALQKQQQQKQPNQLMRTGEGEETHGVSGGAMLGGAGKHRRARTAFTYGQLVALESKFKTTRYLSVCERMNMALSLNLTETQVKIWFQNRRTKWKKENPSEQHHQTSMNSRKQLNTQEQPTLSGGLGSNHSDASEMSPPTSSIPESPPARDQREDGTNAVLLAYVFNQLRNSLHKDKNATADGILQAFANNVTTTSSRPSKGGNNQVGLDTGS</sequence>